<sequence>MKKYINIKKFKDLSDTEKESGDYLVSKDFKIDASENDLTAKFIITTGNPDTDNDVIDPDGLDVSVYMNNPVVLWQHNRDLPPVGKCISINKITNGWVASVQFMPKEIDPESFRIFQMVKNGFLNAVSIGFIPKDLEPNNLNGYNISKSILYEFSIVTVPANSECLIVPEKSLDDTPLIDSLIEDTEDKIDELTSDIENKLSQLDITKIKLKFNLHKND</sequence>
<evidence type="ECO:0000256" key="2">
    <source>
        <dbReference type="ARBA" id="ARBA00022670"/>
    </source>
</evidence>
<proteinExistence type="predicted"/>
<keyword evidence="3" id="KW-0378">Hydrolase</keyword>
<feature type="domain" description="Prohead serine protease" evidence="4">
    <location>
        <begin position="44"/>
        <end position="169"/>
    </location>
</feature>
<organism evidence="5 6">
    <name type="scientific">Acetobacter pasteurianus subsp. pasteurianus</name>
    <dbReference type="NCBI Taxonomy" id="481145"/>
    <lineage>
        <taxon>Bacteria</taxon>
        <taxon>Pseudomonadati</taxon>
        <taxon>Pseudomonadota</taxon>
        <taxon>Alphaproteobacteria</taxon>
        <taxon>Acetobacterales</taxon>
        <taxon>Acetobacteraceae</taxon>
        <taxon>Acetobacter</taxon>
    </lineage>
</organism>
<dbReference type="Pfam" id="PF04586">
    <property type="entry name" value="Peptidase_S78"/>
    <property type="match status" value="1"/>
</dbReference>
<protein>
    <recommendedName>
        <fullName evidence="4">Prohead serine protease domain-containing protein</fullName>
    </recommendedName>
</protein>
<evidence type="ECO:0000313" key="5">
    <source>
        <dbReference type="EMBL" id="ARW49519.1"/>
    </source>
</evidence>
<evidence type="ECO:0000313" key="6">
    <source>
        <dbReference type="Proteomes" id="UP000196205"/>
    </source>
</evidence>
<geneLocation type="plasmid" evidence="6">
    <name>pap1342-5</name>
</geneLocation>
<evidence type="ECO:0000256" key="1">
    <source>
        <dbReference type="ARBA" id="ARBA00022612"/>
    </source>
</evidence>
<dbReference type="InterPro" id="IPR054613">
    <property type="entry name" value="Peptidase_S78_dom"/>
</dbReference>
<dbReference type="EMBL" id="CP021514">
    <property type="protein sequence ID" value="ARW49519.1"/>
    <property type="molecule type" value="Genomic_DNA"/>
</dbReference>
<evidence type="ECO:0000259" key="4">
    <source>
        <dbReference type="Pfam" id="PF04586"/>
    </source>
</evidence>
<dbReference type="RefSeq" id="WP_087652396.1">
    <property type="nucleotide sequence ID" value="NZ_CP021514.1"/>
</dbReference>
<keyword evidence="1" id="KW-1188">Viral release from host cell</keyword>
<dbReference type="Proteomes" id="UP000196205">
    <property type="component" value="Plasmid pAP1342-5"/>
</dbReference>
<dbReference type="AlphaFoldDB" id="A0A1Y0Y2U1"/>
<keyword evidence="5" id="KW-0614">Plasmid</keyword>
<keyword evidence="2" id="KW-0645">Protease</keyword>
<dbReference type="OrthoDB" id="360430at2"/>
<evidence type="ECO:0000256" key="3">
    <source>
        <dbReference type="ARBA" id="ARBA00022801"/>
    </source>
</evidence>
<gene>
    <name evidence="5" type="ORF">S1001342_03229</name>
</gene>
<accession>A0A1Y0Y2U1</accession>
<dbReference type="GO" id="GO:0008233">
    <property type="term" value="F:peptidase activity"/>
    <property type="evidence" value="ECO:0007669"/>
    <property type="project" value="UniProtKB-KW"/>
</dbReference>
<name>A0A1Y0Y2U1_ACEPA</name>
<dbReference type="GO" id="GO:0006508">
    <property type="term" value="P:proteolysis"/>
    <property type="evidence" value="ECO:0007669"/>
    <property type="project" value="UniProtKB-KW"/>
</dbReference>
<reference evidence="5 6" key="1">
    <citation type="submission" date="2017-05" db="EMBL/GenBank/DDBJ databases">
        <title>Genome sequence of Acetobacter pasteurianus subsp. pasteurianus strain SRCM101342.</title>
        <authorList>
            <person name="Cho S.H."/>
        </authorList>
    </citation>
    <scope>NUCLEOTIDE SEQUENCE [LARGE SCALE GENOMIC DNA]</scope>
    <source>
        <strain evidence="5 6">SRCM101342</strain>
        <plasmid evidence="6">pap1342-5</plasmid>
    </source>
</reference>